<proteinExistence type="predicted"/>
<keyword evidence="3 5" id="KW-1133">Transmembrane helix</keyword>
<protein>
    <recommendedName>
        <fullName evidence="6">DUF202 domain-containing protein</fullName>
    </recommendedName>
</protein>
<feature type="domain" description="DUF202" evidence="6">
    <location>
        <begin position="49"/>
        <end position="112"/>
    </location>
</feature>
<sequence length="129" mass="15352">MSFLSKLYFWKWFNLGSKQKPEKTIPKTNKVAETLKKDLILRERLALQRTILANQSTFLAFLRTAMYFSIAGLSTRNLLQIERSLLIEIVFYGTSLFILIYGIINFFRHKKMIEDNNKHIGDYQLEYYE</sequence>
<evidence type="ECO:0000256" key="4">
    <source>
        <dbReference type="ARBA" id="ARBA00023136"/>
    </source>
</evidence>
<keyword evidence="8" id="KW-1185">Reference proteome</keyword>
<dbReference type="KEGG" id="ffa:FFWV33_11960"/>
<dbReference type="Pfam" id="PF02656">
    <property type="entry name" value="DUF202"/>
    <property type="match status" value="1"/>
</dbReference>
<evidence type="ECO:0000256" key="2">
    <source>
        <dbReference type="ARBA" id="ARBA00022692"/>
    </source>
</evidence>
<gene>
    <name evidence="7" type="ORF">FFWV33_11960</name>
</gene>
<organism evidence="7 8">
    <name type="scientific">Flavobacterium faecale</name>
    <dbReference type="NCBI Taxonomy" id="1355330"/>
    <lineage>
        <taxon>Bacteria</taxon>
        <taxon>Pseudomonadati</taxon>
        <taxon>Bacteroidota</taxon>
        <taxon>Flavobacteriia</taxon>
        <taxon>Flavobacteriales</taxon>
        <taxon>Flavobacteriaceae</taxon>
        <taxon>Flavobacterium</taxon>
    </lineage>
</organism>
<dbReference type="GO" id="GO:0012505">
    <property type="term" value="C:endomembrane system"/>
    <property type="evidence" value="ECO:0007669"/>
    <property type="project" value="UniProtKB-SubCell"/>
</dbReference>
<name>A0A2S1LF57_9FLAO</name>
<dbReference type="OrthoDB" id="965828at2"/>
<dbReference type="RefSeq" id="WP_108741105.1">
    <property type="nucleotide sequence ID" value="NZ_CP020918.1"/>
</dbReference>
<evidence type="ECO:0000256" key="3">
    <source>
        <dbReference type="ARBA" id="ARBA00022989"/>
    </source>
</evidence>
<keyword evidence="2 5" id="KW-0812">Transmembrane</keyword>
<evidence type="ECO:0000313" key="7">
    <source>
        <dbReference type="EMBL" id="AWG22176.1"/>
    </source>
</evidence>
<comment type="subcellular location">
    <subcellularLocation>
        <location evidence="1">Endomembrane system</location>
        <topology evidence="1">Multi-pass membrane protein</topology>
    </subcellularLocation>
</comment>
<evidence type="ECO:0000259" key="6">
    <source>
        <dbReference type="Pfam" id="PF02656"/>
    </source>
</evidence>
<dbReference type="InterPro" id="IPR003807">
    <property type="entry name" value="DUF202"/>
</dbReference>
<keyword evidence="4 5" id="KW-0472">Membrane</keyword>
<dbReference type="AlphaFoldDB" id="A0A2S1LF57"/>
<accession>A0A2S1LF57</accession>
<dbReference type="EMBL" id="CP020918">
    <property type="protein sequence ID" value="AWG22176.1"/>
    <property type="molecule type" value="Genomic_DNA"/>
</dbReference>
<evidence type="ECO:0000256" key="1">
    <source>
        <dbReference type="ARBA" id="ARBA00004127"/>
    </source>
</evidence>
<evidence type="ECO:0000313" key="8">
    <source>
        <dbReference type="Proteomes" id="UP000244527"/>
    </source>
</evidence>
<dbReference type="Proteomes" id="UP000244527">
    <property type="component" value="Chromosome"/>
</dbReference>
<feature type="transmembrane region" description="Helical" evidence="5">
    <location>
        <begin position="85"/>
        <end position="107"/>
    </location>
</feature>
<reference evidence="7 8" key="1">
    <citation type="submission" date="2017-04" db="EMBL/GenBank/DDBJ databases">
        <title>Compelte genome sequence of WV33.</title>
        <authorList>
            <person name="Lee P.C."/>
        </authorList>
    </citation>
    <scope>NUCLEOTIDE SEQUENCE [LARGE SCALE GENOMIC DNA]</scope>
    <source>
        <strain evidence="7 8">WV33</strain>
    </source>
</reference>
<evidence type="ECO:0000256" key="5">
    <source>
        <dbReference type="SAM" id="Phobius"/>
    </source>
</evidence>